<dbReference type="OrthoDB" id="162531at2"/>
<feature type="domain" description="HTH marR-type" evidence="1">
    <location>
        <begin position="11"/>
        <end position="147"/>
    </location>
</feature>
<dbReference type="PANTHER" id="PTHR33164">
    <property type="entry name" value="TRANSCRIPTIONAL REGULATOR, MARR FAMILY"/>
    <property type="match status" value="1"/>
</dbReference>
<evidence type="ECO:0000313" key="2">
    <source>
        <dbReference type="EMBL" id="TGK12016.1"/>
    </source>
</evidence>
<dbReference type="GO" id="GO:0006950">
    <property type="term" value="P:response to stress"/>
    <property type="evidence" value="ECO:0007669"/>
    <property type="project" value="TreeGrafter"/>
</dbReference>
<dbReference type="AlphaFoldDB" id="A0A4R9GIP3"/>
<evidence type="ECO:0000313" key="3">
    <source>
        <dbReference type="Proteomes" id="UP000298458"/>
    </source>
</evidence>
<dbReference type="InterPro" id="IPR036390">
    <property type="entry name" value="WH_DNA-bd_sf"/>
</dbReference>
<dbReference type="Gene3D" id="1.10.10.10">
    <property type="entry name" value="Winged helix-like DNA-binding domain superfamily/Winged helix DNA-binding domain"/>
    <property type="match status" value="1"/>
</dbReference>
<dbReference type="Proteomes" id="UP000298458">
    <property type="component" value="Unassembled WGS sequence"/>
</dbReference>
<reference evidence="2" key="1">
    <citation type="journal article" date="2019" name="PLoS Negl. Trop. Dis.">
        <title>Revisiting the worldwide diversity of Leptospira species in the environment.</title>
        <authorList>
            <person name="Vincent A.T."/>
            <person name="Schiettekatte O."/>
            <person name="Bourhy P."/>
            <person name="Veyrier F.J."/>
            <person name="Picardeau M."/>
        </authorList>
    </citation>
    <scope>NUCLEOTIDE SEQUENCE [LARGE SCALE GENOMIC DNA]</scope>
    <source>
        <strain evidence="2">SSW15</strain>
    </source>
</reference>
<dbReference type="InterPro" id="IPR000835">
    <property type="entry name" value="HTH_MarR-typ"/>
</dbReference>
<dbReference type="InterPro" id="IPR039422">
    <property type="entry name" value="MarR/SlyA-like"/>
</dbReference>
<dbReference type="PANTHER" id="PTHR33164:SF106">
    <property type="entry name" value="TRANSCRIPTIONAL REGULATORY PROTEIN"/>
    <property type="match status" value="1"/>
</dbReference>
<keyword evidence="3" id="KW-1185">Reference proteome</keyword>
<name>A0A4R9GIP3_9LEPT</name>
<gene>
    <name evidence="2" type="ORF">EHO60_07020</name>
</gene>
<evidence type="ECO:0000259" key="1">
    <source>
        <dbReference type="PROSITE" id="PS50995"/>
    </source>
</evidence>
<proteinExistence type="predicted"/>
<sequence>MSDLASKKKSRKEILNLVMTAIREMSALSVIISQIVAEKVGMNPSDMECGDFLQLYGPMTAGRLAELSGLTSGAVTGVIDRLERAKVARRETDPSDRRKVLVVPCAERAEEFGSYYASLAKAAGEALERYNTDELGTFLAISREMISVTQQEVQKLKDVK</sequence>
<dbReference type="InterPro" id="IPR036388">
    <property type="entry name" value="WH-like_DNA-bd_sf"/>
</dbReference>
<dbReference type="Pfam" id="PF01047">
    <property type="entry name" value="MarR"/>
    <property type="match status" value="1"/>
</dbReference>
<organism evidence="2 3">
    <name type="scientific">Leptospira fletcheri</name>
    <dbReference type="NCBI Taxonomy" id="2484981"/>
    <lineage>
        <taxon>Bacteria</taxon>
        <taxon>Pseudomonadati</taxon>
        <taxon>Spirochaetota</taxon>
        <taxon>Spirochaetia</taxon>
        <taxon>Leptospirales</taxon>
        <taxon>Leptospiraceae</taxon>
        <taxon>Leptospira</taxon>
    </lineage>
</organism>
<dbReference type="GO" id="GO:0003700">
    <property type="term" value="F:DNA-binding transcription factor activity"/>
    <property type="evidence" value="ECO:0007669"/>
    <property type="project" value="InterPro"/>
</dbReference>
<accession>A0A4R9GIP3</accession>
<dbReference type="EMBL" id="RQET01000004">
    <property type="protein sequence ID" value="TGK12016.1"/>
    <property type="molecule type" value="Genomic_DNA"/>
</dbReference>
<dbReference type="SUPFAM" id="SSF46785">
    <property type="entry name" value="Winged helix' DNA-binding domain"/>
    <property type="match status" value="1"/>
</dbReference>
<protein>
    <submittedName>
        <fullName evidence="2">MarR family transcriptional regulator</fullName>
    </submittedName>
</protein>
<comment type="caution">
    <text evidence="2">The sequence shown here is derived from an EMBL/GenBank/DDBJ whole genome shotgun (WGS) entry which is preliminary data.</text>
</comment>
<dbReference type="PROSITE" id="PS50995">
    <property type="entry name" value="HTH_MARR_2"/>
    <property type="match status" value="1"/>
</dbReference>
<dbReference type="SMART" id="SM00347">
    <property type="entry name" value="HTH_MARR"/>
    <property type="match status" value="1"/>
</dbReference>